<evidence type="ECO:0000259" key="2">
    <source>
        <dbReference type="PROSITE" id="PS51490"/>
    </source>
</evidence>
<evidence type="ECO:0000313" key="3">
    <source>
        <dbReference type="EnsemblProtists" id="EOD05258"/>
    </source>
</evidence>
<dbReference type="PROSITE" id="PS51490">
    <property type="entry name" value="KHA"/>
    <property type="match status" value="1"/>
</dbReference>
<feature type="domain" description="KHA" evidence="2">
    <location>
        <begin position="4"/>
        <end position="88"/>
    </location>
</feature>
<feature type="compositionally biased region" description="Low complexity" evidence="1">
    <location>
        <begin position="94"/>
        <end position="123"/>
    </location>
</feature>
<organism evidence="3 4">
    <name type="scientific">Emiliania huxleyi (strain CCMP1516)</name>
    <dbReference type="NCBI Taxonomy" id="280463"/>
    <lineage>
        <taxon>Eukaryota</taxon>
        <taxon>Haptista</taxon>
        <taxon>Haptophyta</taxon>
        <taxon>Prymnesiophyceae</taxon>
        <taxon>Isochrysidales</taxon>
        <taxon>Noelaerhabdaceae</taxon>
        <taxon>Emiliania</taxon>
    </lineage>
</organism>
<dbReference type="PaxDb" id="2903-EOD05258"/>
<dbReference type="PANTHER" id="PTHR47691">
    <property type="entry name" value="REGULATOR-RELATED"/>
    <property type="match status" value="1"/>
</dbReference>
<keyword evidence="4" id="KW-1185">Reference proteome</keyword>
<dbReference type="Gene3D" id="3.30.1370.10">
    <property type="entry name" value="K Homology domain, type 1"/>
    <property type="match status" value="1"/>
</dbReference>
<dbReference type="STRING" id="2903.R1B6M4"/>
<dbReference type="eggNOG" id="KOG1840">
    <property type="taxonomic scope" value="Eukaryota"/>
</dbReference>
<dbReference type="InterPro" id="IPR027417">
    <property type="entry name" value="P-loop_NTPase"/>
</dbReference>
<dbReference type="SUPFAM" id="SSF52540">
    <property type="entry name" value="P-loop containing nucleoside triphosphate hydrolases"/>
    <property type="match status" value="1"/>
</dbReference>
<name>A0A0D3I1X3_EMIH1</name>
<dbReference type="Proteomes" id="UP000013827">
    <property type="component" value="Unassembled WGS sequence"/>
</dbReference>
<dbReference type="InterPro" id="IPR036572">
    <property type="entry name" value="Doublecortin_dom_sf"/>
</dbReference>
<dbReference type="GO" id="GO:0035556">
    <property type="term" value="P:intracellular signal transduction"/>
    <property type="evidence" value="ECO:0007669"/>
    <property type="project" value="InterPro"/>
</dbReference>
<dbReference type="PANTHER" id="PTHR47691:SF3">
    <property type="entry name" value="HTH-TYPE TRANSCRIPTIONAL REGULATOR RV0890C-RELATED"/>
    <property type="match status" value="1"/>
</dbReference>
<dbReference type="SMART" id="SM00537">
    <property type="entry name" value="DCX"/>
    <property type="match status" value="1"/>
</dbReference>
<evidence type="ECO:0000256" key="1">
    <source>
        <dbReference type="SAM" id="MobiDB-lite"/>
    </source>
</evidence>
<dbReference type="EnsemblProtists" id="EOD05258">
    <property type="protein sequence ID" value="EOD05258"/>
    <property type="gene ID" value="EMIHUDRAFT_448593"/>
</dbReference>
<dbReference type="Pfam" id="PF13374">
    <property type="entry name" value="TPR_10"/>
    <property type="match status" value="1"/>
</dbReference>
<dbReference type="Gene3D" id="3.10.20.230">
    <property type="entry name" value="Doublecortin domain"/>
    <property type="match status" value="1"/>
</dbReference>
<dbReference type="SUPFAM" id="SSF89837">
    <property type="entry name" value="Doublecortin (DC)"/>
    <property type="match status" value="1"/>
</dbReference>
<dbReference type="KEGG" id="ehx:EMIHUDRAFT_448593"/>
<sequence>MAQRVRLLRNGSRTGGKLLVVPDTWEQLLHRCSRKFSTDDEPFVASRCFTVDGFEIEELEEVAADSIVVVSSGEDFLPLPLLEGLPPPLHTGVSSSAASTASAAPAPTELSRDSSVASVSLPPHASPLPPGAAAAAEPAVPSPPEPRLHLTMLQAAPLALDIAFEIATTDNLRRVCTTGATVLHYSGHGEESYLSFEDGVQAAFDIGRKAVSSMPARLTPTSSARHESSKLLAGALRDASQPLCATNLPAPSETFVGRQVLMSRAVAALLHGRKRYVCLVGAGGIGKTALALAVAHYVRLRGLSSSLQLAYALAAALSLQLVGPGEEQVREELIGALAPRRLLIVVDRCDELAEARRAGGGGPAAASSSPAGEAAAAAGSPVAELLALVLRRAPRSKLLLTSRKAVALSDAQPQIVQCSELSLPEAAKLLRRMAPGSVPESHAFALAELCGCMPLALRLCGCALGSSRVRTSADELISKLQAEASRLRSLREVAQRSGGAARRHASVEACIASSYNNLQPRLQFIFLALCTFPAHFDENAAVALLLHDAASPPPPASPHAASPSSATPPSLSRDNSGEAGGQCSSPALLSLLRGVVRRALGQLVEESMVELRVGRGDARRYRLHDLIRLFGANKMAQAEGGRAARQRWTRSLVFYYTGWLARINERGRFDDTSGSLELFDAERSNVEYALAQATDDQFPALLCSGRNLLRHRVDHGTRRSLLLKALQLIDEEEEEDAPAPAAAAAPVSPPRAAAAGLLLPSRAGSGVAEALPPRRLLPLLLIDLAYALSNASRFEEGTRAYACALRHAAGLACARPLLAEAGLDRVADPDGFHGAVLPPSEGTRPRAEVAVVSLESAGPTPAESAAAAAGGEEAAEAEFERQLEGLILDSGVAPTPEAVFAADSAEVVAEALNLLAVNLDCRGNERGSQLLFLHALRIRRRLFGPAHPEVASTYNNLANLLRSPLVAGGAGRAYQRVGPHSPQLAASLTNLSVLLGRSGDAADEAEAERLLRRGLAIRERVFGQEHPEVAHSLHSLANHYQFQRKDFTRAEGLYERALRMREQYYERNSDRGHDQRSEELYLETLSIRRELSGGRHSETQKTAAALLRLYQKQGKSREAAQLKRDLSAWRREAPADATAAFLHASVRPNPPFSAVPEGFRLLHAVTGHQGYVLKHIAQESRANKVTAELGATDGGDAGGRRASPSTVLEQAAALELHIVASSEEALRRAQQLCEAHLKKVHEQMASWARGHASSRRSSRGSAAGSSRRESPASGGPSRPSPASGLLGHHWVHSGRTHSLSWPGGLGLTLARMARAHGDAF</sequence>
<dbReference type="PRINTS" id="PR00364">
    <property type="entry name" value="DISEASERSIST"/>
</dbReference>
<dbReference type="GeneID" id="17251605"/>
<feature type="region of interest" description="Disordered" evidence="1">
    <location>
        <begin position="1244"/>
        <end position="1289"/>
    </location>
</feature>
<dbReference type="SUPFAM" id="SSF48452">
    <property type="entry name" value="TPR-like"/>
    <property type="match status" value="2"/>
</dbReference>
<reference evidence="4" key="1">
    <citation type="journal article" date="2013" name="Nature">
        <title>Pan genome of the phytoplankton Emiliania underpins its global distribution.</title>
        <authorList>
            <person name="Read B.A."/>
            <person name="Kegel J."/>
            <person name="Klute M.J."/>
            <person name="Kuo A."/>
            <person name="Lefebvre S.C."/>
            <person name="Maumus F."/>
            <person name="Mayer C."/>
            <person name="Miller J."/>
            <person name="Monier A."/>
            <person name="Salamov A."/>
            <person name="Young J."/>
            <person name="Aguilar M."/>
            <person name="Claverie J.M."/>
            <person name="Frickenhaus S."/>
            <person name="Gonzalez K."/>
            <person name="Herman E.K."/>
            <person name="Lin Y.C."/>
            <person name="Napier J."/>
            <person name="Ogata H."/>
            <person name="Sarno A.F."/>
            <person name="Shmutz J."/>
            <person name="Schroeder D."/>
            <person name="de Vargas C."/>
            <person name="Verret F."/>
            <person name="von Dassow P."/>
            <person name="Valentin K."/>
            <person name="Van de Peer Y."/>
            <person name="Wheeler G."/>
            <person name="Dacks J.B."/>
            <person name="Delwiche C.F."/>
            <person name="Dyhrman S.T."/>
            <person name="Glockner G."/>
            <person name="John U."/>
            <person name="Richards T."/>
            <person name="Worden A.Z."/>
            <person name="Zhang X."/>
            <person name="Grigoriev I.V."/>
            <person name="Allen A.E."/>
            <person name="Bidle K."/>
            <person name="Borodovsky M."/>
            <person name="Bowler C."/>
            <person name="Brownlee C."/>
            <person name="Cock J.M."/>
            <person name="Elias M."/>
            <person name="Gladyshev V.N."/>
            <person name="Groth M."/>
            <person name="Guda C."/>
            <person name="Hadaegh A."/>
            <person name="Iglesias-Rodriguez M.D."/>
            <person name="Jenkins J."/>
            <person name="Jones B.M."/>
            <person name="Lawson T."/>
            <person name="Leese F."/>
            <person name="Lindquist E."/>
            <person name="Lobanov A."/>
            <person name="Lomsadze A."/>
            <person name="Malik S.B."/>
            <person name="Marsh M.E."/>
            <person name="Mackinder L."/>
            <person name="Mock T."/>
            <person name="Mueller-Roeber B."/>
            <person name="Pagarete A."/>
            <person name="Parker M."/>
            <person name="Probert I."/>
            <person name="Quesneville H."/>
            <person name="Raines C."/>
            <person name="Rensing S.A."/>
            <person name="Riano-Pachon D.M."/>
            <person name="Richier S."/>
            <person name="Rokitta S."/>
            <person name="Shiraiwa Y."/>
            <person name="Soanes D.M."/>
            <person name="van der Giezen M."/>
            <person name="Wahlund T.M."/>
            <person name="Williams B."/>
            <person name="Wilson W."/>
            <person name="Wolfe G."/>
            <person name="Wurch L.L."/>
        </authorList>
    </citation>
    <scope>NUCLEOTIDE SEQUENCE</scope>
</reference>
<dbReference type="Gene3D" id="3.40.50.300">
    <property type="entry name" value="P-loop containing nucleotide triphosphate hydrolases"/>
    <property type="match status" value="1"/>
</dbReference>
<dbReference type="InterPro" id="IPR003533">
    <property type="entry name" value="Doublecortin_dom"/>
</dbReference>
<feature type="compositionally biased region" description="Low complexity" evidence="1">
    <location>
        <begin position="1259"/>
        <end position="1284"/>
    </location>
</feature>
<evidence type="ECO:0000313" key="4">
    <source>
        <dbReference type="Proteomes" id="UP000013827"/>
    </source>
</evidence>
<protein>
    <recommendedName>
        <fullName evidence="2">KHA domain-containing protein</fullName>
    </recommendedName>
</protein>
<dbReference type="InterPro" id="IPR021789">
    <property type="entry name" value="KHA_dom"/>
</dbReference>
<dbReference type="InterPro" id="IPR011990">
    <property type="entry name" value="TPR-like_helical_dom_sf"/>
</dbReference>
<dbReference type="InterPro" id="IPR036612">
    <property type="entry name" value="KH_dom_type_1_sf"/>
</dbReference>
<dbReference type="GO" id="GO:0003723">
    <property type="term" value="F:RNA binding"/>
    <property type="evidence" value="ECO:0007669"/>
    <property type="project" value="InterPro"/>
</dbReference>
<accession>A0A0D3I1X3</accession>
<dbReference type="Gene3D" id="1.25.40.10">
    <property type="entry name" value="Tetratricopeptide repeat domain"/>
    <property type="match status" value="2"/>
</dbReference>
<dbReference type="Pfam" id="PF13424">
    <property type="entry name" value="TPR_12"/>
    <property type="match status" value="1"/>
</dbReference>
<proteinExistence type="predicted"/>
<dbReference type="HOGENOM" id="CLU_259975_0_0_1"/>
<dbReference type="RefSeq" id="XP_005757687.1">
    <property type="nucleotide sequence ID" value="XM_005757630.1"/>
</dbReference>
<feature type="region of interest" description="Disordered" evidence="1">
    <location>
        <begin position="91"/>
        <end position="147"/>
    </location>
</feature>
<feature type="region of interest" description="Disordered" evidence="1">
    <location>
        <begin position="552"/>
        <end position="582"/>
    </location>
</feature>
<feature type="compositionally biased region" description="Low complexity" evidence="1">
    <location>
        <begin position="558"/>
        <end position="572"/>
    </location>
</feature>
<reference evidence="3" key="2">
    <citation type="submission" date="2024-10" db="UniProtKB">
        <authorList>
            <consortium name="EnsemblProtists"/>
        </authorList>
    </citation>
    <scope>IDENTIFICATION</scope>
</reference>